<protein>
    <submittedName>
        <fullName evidence="4">Uncharacterized protein</fullName>
    </submittedName>
</protein>
<dbReference type="Gene3D" id="1.25.40.20">
    <property type="entry name" value="Ankyrin repeat-containing domain"/>
    <property type="match status" value="1"/>
</dbReference>
<name>A0A317SNF9_9PEZI</name>
<evidence type="ECO:0000313" key="4">
    <source>
        <dbReference type="EMBL" id="PWW75969.1"/>
    </source>
</evidence>
<dbReference type="Gene3D" id="3.40.50.300">
    <property type="entry name" value="P-loop containing nucleotide triphosphate hydrolases"/>
    <property type="match status" value="1"/>
</dbReference>
<evidence type="ECO:0000259" key="2">
    <source>
        <dbReference type="Pfam" id="PF22939"/>
    </source>
</evidence>
<dbReference type="Pfam" id="PF22939">
    <property type="entry name" value="WHD_GPIID"/>
    <property type="match status" value="1"/>
</dbReference>
<dbReference type="Proteomes" id="UP000246991">
    <property type="component" value="Unassembled WGS sequence"/>
</dbReference>
<proteinExistence type="predicted"/>
<dbReference type="Pfam" id="PF24883">
    <property type="entry name" value="NPHP3_N"/>
    <property type="match status" value="1"/>
</dbReference>
<feature type="domain" description="GPI inositol-deacylase winged helix" evidence="2">
    <location>
        <begin position="336"/>
        <end position="419"/>
    </location>
</feature>
<dbReference type="SUPFAM" id="SSF52540">
    <property type="entry name" value="P-loop containing nucleoside triphosphate hydrolases"/>
    <property type="match status" value="1"/>
</dbReference>
<organism evidence="4 5">
    <name type="scientific">Tuber magnatum</name>
    <name type="common">white Piedmont truffle</name>
    <dbReference type="NCBI Taxonomy" id="42249"/>
    <lineage>
        <taxon>Eukaryota</taxon>
        <taxon>Fungi</taxon>
        <taxon>Dikarya</taxon>
        <taxon>Ascomycota</taxon>
        <taxon>Pezizomycotina</taxon>
        <taxon>Pezizomycetes</taxon>
        <taxon>Pezizales</taxon>
        <taxon>Tuberaceae</taxon>
        <taxon>Tuber</taxon>
    </lineage>
</organism>
<gene>
    <name evidence="4" type="ORF">C7212DRAFT_352033</name>
</gene>
<comment type="caution">
    <text evidence="4">The sequence shown here is derived from an EMBL/GenBank/DDBJ whole genome shotgun (WGS) entry which is preliminary data.</text>
</comment>
<evidence type="ECO:0000313" key="5">
    <source>
        <dbReference type="Proteomes" id="UP000246991"/>
    </source>
</evidence>
<evidence type="ECO:0000256" key="1">
    <source>
        <dbReference type="ARBA" id="ARBA00022737"/>
    </source>
</evidence>
<dbReference type="PANTHER" id="PTHR10039">
    <property type="entry name" value="AMELOGENIN"/>
    <property type="match status" value="1"/>
</dbReference>
<reference evidence="4 5" key="1">
    <citation type="submission" date="2018-03" db="EMBL/GenBank/DDBJ databases">
        <title>Genomes of Pezizomycetes fungi and the evolution of truffles.</title>
        <authorList>
            <person name="Murat C."/>
            <person name="Payen T."/>
            <person name="Noel B."/>
            <person name="Kuo A."/>
            <person name="Martin F.M."/>
        </authorList>
    </citation>
    <scope>NUCLEOTIDE SEQUENCE [LARGE SCALE GENOMIC DNA]</scope>
    <source>
        <strain evidence="4">091103-1</strain>
    </source>
</reference>
<dbReference type="InterPro" id="IPR056884">
    <property type="entry name" value="NPHP3-like_N"/>
</dbReference>
<sequence length="610" mass="68054">MGNQLSSTPSEGLPSSQLSVPCGGTTGFANIEPNRCDNHRDTGSSQNGDEILEYLSTSKYHEHRNRIPTPVEGKCTWVTKHSSYTHWLEEKTSGLLWLSAEPGRGKSVIASFLVSHLSRRPDTIEQKSSTFALRAILHQLFTHRESLRRYAEPAFNAKGKKFADEVDTLWEILVQAVAEGGCGDVICVVDALDECEEGTLASLVHPVNRLLGSPTSDIPLKFIATSRPYDRIRTALGSLTTAIHLEGENEASAIRDDINRVIDQGIKNLESSMGQPRGLEYLRSLLVRSPDRTFLWVSLVLEILDSNLKGSPEELTKIGSTDPHNLPELYTKILGKITDRKKALRVLKIVVVAKRPLTLWEINAAFRIREQMSIMGLGDPPSEFERTVKRLCGLFVRVINSKIYLVHKTAKDFLIETSLPGGGDWQYTLCPIDSNFTMADICITYLAREDFGKNPVAIDDAGSAGPTKYALLNYAASHWVDHFRDSEHRHMELFDRSREIFEPGSARFLTWLGVYWESSGQSRPFPEDFTHLMLALWLRQGTVVDRLLEDGRDVGARSKQYGTALNIAALRNDKPVVSVLLERNVGVYIGGRNEIWYAKQLGGAGGRQHG</sequence>
<keyword evidence="5" id="KW-1185">Reference proteome</keyword>
<dbReference type="SUPFAM" id="SSF48403">
    <property type="entry name" value="Ankyrin repeat"/>
    <property type="match status" value="1"/>
</dbReference>
<dbReference type="InterPro" id="IPR036770">
    <property type="entry name" value="Ankyrin_rpt-contain_sf"/>
</dbReference>
<keyword evidence="1" id="KW-0677">Repeat</keyword>
<dbReference type="InterPro" id="IPR054471">
    <property type="entry name" value="GPIID_WHD"/>
</dbReference>
<dbReference type="OrthoDB" id="538223at2759"/>
<feature type="domain" description="Nephrocystin 3-like N-terminal" evidence="3">
    <location>
        <begin position="73"/>
        <end position="227"/>
    </location>
</feature>
<dbReference type="AlphaFoldDB" id="A0A317SNF9"/>
<dbReference type="InterPro" id="IPR027417">
    <property type="entry name" value="P-loop_NTPase"/>
</dbReference>
<evidence type="ECO:0000259" key="3">
    <source>
        <dbReference type="Pfam" id="PF24883"/>
    </source>
</evidence>
<dbReference type="EMBL" id="PYWC01000040">
    <property type="protein sequence ID" value="PWW75969.1"/>
    <property type="molecule type" value="Genomic_DNA"/>
</dbReference>
<dbReference type="PANTHER" id="PTHR10039:SF14">
    <property type="entry name" value="NACHT DOMAIN-CONTAINING PROTEIN"/>
    <property type="match status" value="1"/>
</dbReference>
<accession>A0A317SNF9</accession>